<proteinExistence type="inferred from homology"/>
<reference evidence="5" key="2">
    <citation type="submission" date="2025-09" db="UniProtKB">
        <authorList>
            <consortium name="Ensembl"/>
        </authorList>
    </citation>
    <scope>IDENTIFICATION</scope>
</reference>
<sequence>MEDRTFSDIEGGKIIVQERLFSKTCKEFNIICPKMSVRSVVTATFTAWVAAYAMYAYTENNMVLSATTVSTIIGLLFYLHFVKIDQESLLLIGSLGIQMTLTYTSGKESTEFIEMHKIKDVVINEAIFMVLDHVAACLSVVSDWITSRFLKLNLSKAELLIFPPRPRFLSSFLFSKRPSTTCVFFLKIHLNPKEFQALYRCFRVQSRI</sequence>
<dbReference type="PANTHER" id="PTHR15231">
    <property type="entry name" value="PHOSPHATIDYLINOSITOL N-ACETYLGLUCOSAMINYLTRANSFERASE SUBUNIT H"/>
    <property type="match status" value="1"/>
</dbReference>
<dbReference type="GeneTree" id="ENSGT00390000011890"/>
<organism evidence="5 6">
    <name type="scientific">Leptobrachium leishanense</name>
    <name type="common">Leishan spiny toad</name>
    <dbReference type="NCBI Taxonomy" id="445787"/>
    <lineage>
        <taxon>Eukaryota</taxon>
        <taxon>Metazoa</taxon>
        <taxon>Chordata</taxon>
        <taxon>Craniata</taxon>
        <taxon>Vertebrata</taxon>
        <taxon>Euteleostomi</taxon>
        <taxon>Amphibia</taxon>
        <taxon>Batrachia</taxon>
        <taxon>Anura</taxon>
        <taxon>Pelobatoidea</taxon>
        <taxon>Megophryidae</taxon>
        <taxon>Leptobrachium</taxon>
    </lineage>
</organism>
<dbReference type="Pfam" id="PF10181">
    <property type="entry name" value="PIG-H"/>
    <property type="match status" value="1"/>
</dbReference>
<dbReference type="Proteomes" id="UP000694569">
    <property type="component" value="Unplaced"/>
</dbReference>
<comment type="similarity">
    <text evidence="2">Belongs to the PIGH family.</text>
</comment>
<accession>A0A8C5R557</accession>
<feature type="transmembrane region" description="Helical" evidence="3">
    <location>
        <begin position="63"/>
        <end position="82"/>
    </location>
</feature>
<feature type="domain" description="Phosphatidylinositol N-acetylglucosaminyltransferase subunit H conserved" evidence="4">
    <location>
        <begin position="88"/>
        <end position="130"/>
    </location>
</feature>
<dbReference type="UniPathway" id="UPA00196"/>
<dbReference type="Ensembl" id="ENSLLET00000049243.1">
    <property type="protein sequence ID" value="ENSLLEP00000047385.1"/>
    <property type="gene ID" value="ENSLLEG00000029948.1"/>
</dbReference>
<keyword evidence="6" id="KW-1185">Reference proteome</keyword>
<dbReference type="InterPro" id="IPR019328">
    <property type="entry name" value="PIGH-H_dom"/>
</dbReference>
<keyword evidence="3" id="KW-0472">Membrane</keyword>
<evidence type="ECO:0000256" key="1">
    <source>
        <dbReference type="ARBA" id="ARBA00004687"/>
    </source>
</evidence>
<comment type="pathway">
    <text evidence="1">Glycolipid biosynthesis; glycosylphosphatidylinositol-anchor biosynthesis.</text>
</comment>
<dbReference type="PANTHER" id="PTHR15231:SF1">
    <property type="entry name" value="PHOSPHATIDYLINOSITOL N-ACETYLGLUCOSAMINYLTRANSFERASE SUBUNIT H"/>
    <property type="match status" value="1"/>
</dbReference>
<keyword evidence="3" id="KW-0812">Transmembrane</keyword>
<evidence type="ECO:0000256" key="3">
    <source>
        <dbReference type="SAM" id="Phobius"/>
    </source>
</evidence>
<feature type="transmembrane region" description="Helical" evidence="3">
    <location>
        <begin position="36"/>
        <end position="57"/>
    </location>
</feature>
<evidence type="ECO:0000313" key="5">
    <source>
        <dbReference type="Ensembl" id="ENSLLEP00000047385.1"/>
    </source>
</evidence>
<dbReference type="AlphaFoldDB" id="A0A8C5R557"/>
<dbReference type="InterPro" id="IPR044215">
    <property type="entry name" value="PIG-H"/>
</dbReference>
<name>A0A8C5R557_9ANUR</name>
<evidence type="ECO:0000259" key="4">
    <source>
        <dbReference type="Pfam" id="PF10181"/>
    </source>
</evidence>
<protein>
    <recommendedName>
        <fullName evidence="4">Phosphatidylinositol N-acetylglucosaminyltransferase subunit H conserved domain-containing protein</fullName>
    </recommendedName>
</protein>
<keyword evidence="3" id="KW-1133">Transmembrane helix</keyword>
<dbReference type="GO" id="GO:0000506">
    <property type="term" value="C:glycosylphosphatidylinositol-N-acetylglucosaminyltransferase (GPI-GnT) complex"/>
    <property type="evidence" value="ECO:0007669"/>
    <property type="project" value="InterPro"/>
</dbReference>
<dbReference type="GO" id="GO:0006506">
    <property type="term" value="P:GPI anchor biosynthetic process"/>
    <property type="evidence" value="ECO:0007669"/>
    <property type="project" value="UniProtKB-UniPathway"/>
</dbReference>
<evidence type="ECO:0000313" key="6">
    <source>
        <dbReference type="Proteomes" id="UP000694569"/>
    </source>
</evidence>
<evidence type="ECO:0000256" key="2">
    <source>
        <dbReference type="ARBA" id="ARBA00009610"/>
    </source>
</evidence>
<reference evidence="5" key="1">
    <citation type="submission" date="2025-08" db="UniProtKB">
        <authorList>
            <consortium name="Ensembl"/>
        </authorList>
    </citation>
    <scope>IDENTIFICATION</scope>
</reference>